<dbReference type="EMBL" id="JBGNUJ010000001">
    <property type="protein sequence ID" value="KAL3965714.1"/>
    <property type="molecule type" value="Genomic_DNA"/>
</dbReference>
<evidence type="ECO:0000313" key="2">
    <source>
        <dbReference type="Proteomes" id="UP001638806"/>
    </source>
</evidence>
<evidence type="ECO:0000313" key="1">
    <source>
        <dbReference type="EMBL" id="KAL3965714.1"/>
    </source>
</evidence>
<gene>
    <name evidence="1" type="ORF">ACCO45_000022</name>
</gene>
<dbReference type="Proteomes" id="UP001638806">
    <property type="component" value="Unassembled WGS sequence"/>
</dbReference>
<keyword evidence="2" id="KW-1185">Reference proteome</keyword>
<reference evidence="1" key="1">
    <citation type="submission" date="2024-12" db="EMBL/GenBank/DDBJ databases">
        <title>Comparative genomics and development of molecular markers within Purpureocillium lilacinum and among Purpureocillium species.</title>
        <authorList>
            <person name="Yeh Z.-Y."/>
            <person name="Ni N.-T."/>
            <person name="Lo P.-H."/>
            <person name="Mushyakhwo K."/>
            <person name="Lin C.-F."/>
            <person name="Nai Y.-S."/>
        </authorList>
    </citation>
    <scope>NUCLEOTIDE SEQUENCE</scope>
    <source>
        <strain evidence="1">NCHU-NPUST-175</strain>
    </source>
</reference>
<accession>A0ACC4ECD4</accession>
<sequence>MTIFVCSLFLPKTIQFDAFKASSPRQIEFGNGRPRAGPRQITENSEVKVVHASDLLSPYEEFPSTWRTRPSQPRTSGGCPQQTQGVGRGTQRKASEDGRGIVPHGPSSRSGSTTWDFATTTWTIIDAGQGNGGLRNAVEAAVRDSKIDHCAWIGTLGLPTDMIEGTQQKQDIEDALATEHDMLTILWPVFHYQIPDGPKSKAYEDHSWKYYINVNQRFADKIVDNWKHGGVIWVHDYHLLLVPGMVRKTVPDARIGFYLHVSFPSSEVYRCLAVRQQLLEGMLGANIIGFQVQEYASHFLQTCSRLLAVESTHEGVQLEDRFVDVAKVTIGIDPPKLEKHRGAADVMRWIGTLQDRYKGKRLIVGRDKLDHNGGGTSLGHRGPHQFCVGNLAYQPVVYLKQDIGYAQYLALLSIADALMITSQREGLDLTPHEYIVCQDGKINPYQKHGPLILSEFTGASSLFNGNDLTVNPWSYLPRLSIPDVLAKFRNSSRRLILLGFEGTLVNWGPVNQVIPISPQRALAVLNDLLLDDRNIVYVMSGRRQEELDGIVRMVPKLGVIAENGCFVRDCGSNEWTNMTNSAHVEEWKKSVKSLLTYFHERTPGTEIEERHCSLRFHYRNAEDMETASRRASACASQINDAYESQHVHAVSADHSVIVEPTECKAVNAAQKVFNDLKARLRAGSHESLVDFLMVLGAGRHDEKVFK</sequence>
<comment type="caution">
    <text evidence="1">The sequence shown here is derived from an EMBL/GenBank/DDBJ whole genome shotgun (WGS) entry which is preliminary data.</text>
</comment>
<organism evidence="1 2">
    <name type="scientific">Purpureocillium lilacinum</name>
    <name type="common">Paecilomyces lilacinus</name>
    <dbReference type="NCBI Taxonomy" id="33203"/>
    <lineage>
        <taxon>Eukaryota</taxon>
        <taxon>Fungi</taxon>
        <taxon>Dikarya</taxon>
        <taxon>Ascomycota</taxon>
        <taxon>Pezizomycotina</taxon>
        <taxon>Sordariomycetes</taxon>
        <taxon>Hypocreomycetidae</taxon>
        <taxon>Hypocreales</taxon>
        <taxon>Ophiocordycipitaceae</taxon>
        <taxon>Purpureocillium</taxon>
    </lineage>
</organism>
<proteinExistence type="predicted"/>
<name>A0ACC4ECD4_PURLI</name>
<protein>
    <submittedName>
        <fullName evidence="1">Uncharacterized protein</fullName>
    </submittedName>
</protein>